<reference evidence="2" key="2">
    <citation type="journal article" date="2022" name="Hortic Res">
        <title>The genome of Dioscorea zingiberensis sheds light on the biosynthesis, origin and evolution of the medicinally important diosgenin saponins.</title>
        <authorList>
            <person name="Li Y."/>
            <person name="Tan C."/>
            <person name="Li Z."/>
            <person name="Guo J."/>
            <person name="Li S."/>
            <person name="Chen X."/>
            <person name="Wang C."/>
            <person name="Dai X."/>
            <person name="Yang H."/>
            <person name="Song W."/>
            <person name="Hou L."/>
            <person name="Xu J."/>
            <person name="Tong Z."/>
            <person name="Xu A."/>
            <person name="Yuan X."/>
            <person name="Wang W."/>
            <person name="Yang Q."/>
            <person name="Chen L."/>
            <person name="Sun Z."/>
            <person name="Wang K."/>
            <person name="Pan B."/>
            <person name="Chen J."/>
            <person name="Bao Y."/>
            <person name="Liu F."/>
            <person name="Qi X."/>
            <person name="Gang D.R."/>
            <person name="Wen J."/>
            <person name="Li J."/>
        </authorList>
    </citation>
    <scope>NUCLEOTIDE SEQUENCE</scope>
    <source>
        <strain evidence="2">Dzin_1.0</strain>
    </source>
</reference>
<reference evidence="2" key="1">
    <citation type="submission" date="2021-03" db="EMBL/GenBank/DDBJ databases">
        <authorList>
            <person name="Li Z."/>
            <person name="Yang C."/>
        </authorList>
    </citation>
    <scope>NUCLEOTIDE SEQUENCE</scope>
    <source>
        <strain evidence="2">Dzin_1.0</strain>
        <tissue evidence="2">Leaf</tissue>
    </source>
</reference>
<feature type="region of interest" description="Disordered" evidence="1">
    <location>
        <begin position="272"/>
        <end position="315"/>
    </location>
</feature>
<dbReference type="EMBL" id="JAGGNH010000001">
    <property type="protein sequence ID" value="KAJ0984840.1"/>
    <property type="molecule type" value="Genomic_DNA"/>
</dbReference>
<protein>
    <recommendedName>
        <fullName evidence="4">DUF868 family protein</fullName>
    </recommendedName>
</protein>
<dbReference type="InterPro" id="IPR008586">
    <property type="entry name" value="DUF868_pln"/>
</dbReference>
<organism evidence="2 3">
    <name type="scientific">Dioscorea zingiberensis</name>
    <dbReference type="NCBI Taxonomy" id="325984"/>
    <lineage>
        <taxon>Eukaryota</taxon>
        <taxon>Viridiplantae</taxon>
        <taxon>Streptophyta</taxon>
        <taxon>Embryophyta</taxon>
        <taxon>Tracheophyta</taxon>
        <taxon>Spermatophyta</taxon>
        <taxon>Magnoliopsida</taxon>
        <taxon>Liliopsida</taxon>
        <taxon>Dioscoreales</taxon>
        <taxon>Dioscoreaceae</taxon>
        <taxon>Dioscorea</taxon>
    </lineage>
</organism>
<evidence type="ECO:0000313" key="3">
    <source>
        <dbReference type="Proteomes" id="UP001085076"/>
    </source>
</evidence>
<comment type="caution">
    <text evidence="2">The sequence shown here is derived from an EMBL/GenBank/DDBJ whole genome shotgun (WGS) entry which is preliminary data.</text>
</comment>
<dbReference type="Proteomes" id="UP001085076">
    <property type="component" value="Miscellaneous, Linkage group lg01"/>
</dbReference>
<dbReference type="AlphaFoldDB" id="A0A9D5HPU9"/>
<dbReference type="OrthoDB" id="1894291at2759"/>
<evidence type="ECO:0008006" key="4">
    <source>
        <dbReference type="Google" id="ProtNLM"/>
    </source>
</evidence>
<accession>A0A9D5HPU9</accession>
<dbReference type="PANTHER" id="PTHR31972:SF3">
    <property type="entry name" value="OS09G0416600 PROTEIN"/>
    <property type="match status" value="1"/>
</dbReference>
<feature type="compositionally biased region" description="Low complexity" evidence="1">
    <location>
        <begin position="303"/>
        <end position="315"/>
    </location>
</feature>
<sequence length="346" mass="38100">MPDALPSCFRGGAPPEATAAGPILTTSIYDTPLGLAALSWTRTLLGLSLRVDIRLHDSDEPLTVRVRPWLLWRRRGRRRLPLPGQHPRHLILSWDLSRARFPPSGGPEPSSSFSLSLSLDSHPLLRVGDLHRASPLISRREHTLLGDAKPYTTTARFAGKDHEISISIGSKEKGMSLELDGQRVLHVRRIRWKFRGSERVDLGDGNRIRVSWDLHRWFFESGSEPDEAGRAVFLIRFEREGRGSDKEEEEGYSGKGVAGVFQDKEGYSGKSLNWSDSSSVGGAENGKSSRNNKKKMKSFLTTSSSSSSSSASSASGSSAVLDWASVEEAQLTSVQGFSLLVYARKD</sequence>
<dbReference type="Pfam" id="PF05910">
    <property type="entry name" value="DUF868"/>
    <property type="match status" value="1"/>
</dbReference>
<keyword evidence="3" id="KW-1185">Reference proteome</keyword>
<evidence type="ECO:0000313" key="2">
    <source>
        <dbReference type="EMBL" id="KAJ0984840.1"/>
    </source>
</evidence>
<dbReference type="PANTHER" id="PTHR31972">
    <property type="entry name" value="EXPRESSED PROTEIN"/>
    <property type="match status" value="1"/>
</dbReference>
<gene>
    <name evidence="2" type="ORF">J5N97_003196</name>
</gene>
<name>A0A9D5HPU9_9LILI</name>
<proteinExistence type="predicted"/>
<evidence type="ECO:0000256" key="1">
    <source>
        <dbReference type="SAM" id="MobiDB-lite"/>
    </source>
</evidence>